<feature type="compositionally biased region" description="Acidic residues" evidence="13">
    <location>
        <begin position="253"/>
        <end position="262"/>
    </location>
</feature>
<dbReference type="GeneID" id="93650336"/>
<dbReference type="OrthoDB" id="407609at2759"/>
<keyword evidence="7" id="KW-0479">Metal-binding</keyword>
<organism evidence="15 16">
    <name type="scientific">Candida metapsilosis</name>
    <dbReference type="NCBI Taxonomy" id="273372"/>
    <lineage>
        <taxon>Eukaryota</taxon>
        <taxon>Fungi</taxon>
        <taxon>Dikarya</taxon>
        <taxon>Ascomycota</taxon>
        <taxon>Saccharomycotina</taxon>
        <taxon>Pichiomycetes</taxon>
        <taxon>Debaryomycetaceae</taxon>
        <taxon>Candida/Lodderomyces clade</taxon>
        <taxon>Candida</taxon>
    </lineage>
</organism>
<dbReference type="InterPro" id="IPR007708">
    <property type="entry name" value="DBR1_C"/>
</dbReference>
<dbReference type="InterPro" id="IPR029052">
    <property type="entry name" value="Metallo-depent_PP-like"/>
</dbReference>
<keyword evidence="16" id="KW-1185">Reference proteome</keyword>
<sequence length="423" mass="48737">MKTVKVAIEGCCHGDLQKIYNGIPSSTELLLICGDFQALRNTADYQALNVPEKYRRLGDFQSYYTGKKKAPVLTIFIGGNHESSSYLQELKFGGWVAPNIYYLGEFGSVYYKGVSICGWSGIYNPHTYMNKPFQVERLPFDTSSIRSVYHQKLANFLKMYLQKDADIVLSHDWPVGVEQYGNKEKLLKQKPFFTEDIRRGQLGSPLNKVLLHHLKPKYWFSGHLHVKFEASVNHNKPESKQVKNVNEITLDMDSSDEGSDDEVQLRKKSKSSDYVSHDTQFLALDKYGPRRHYFEVKEIPIMEGSTHPSSNSEELYYDRRAIAINRVIERYAIEHKTEFELIEPRKVLRDQSQFEKFTPFVAKELEELNQMNDEQFIIPRNFQIIAPADYDGELKYFPNNQTEEYCGKFGIPAPSLGSISGDV</sequence>
<accession>A0A8H8DC11</accession>
<keyword evidence="8" id="KW-0378">Hydrolase</keyword>
<evidence type="ECO:0000256" key="7">
    <source>
        <dbReference type="ARBA" id="ARBA00022723"/>
    </source>
</evidence>
<dbReference type="Proteomes" id="UP000669133">
    <property type="component" value="Unassembled WGS sequence"/>
</dbReference>
<dbReference type="EMBL" id="JAEOAQ010000002">
    <property type="protein sequence ID" value="KAG5419827.1"/>
    <property type="molecule type" value="Genomic_DNA"/>
</dbReference>
<dbReference type="SMART" id="SM01124">
    <property type="entry name" value="DBR1"/>
    <property type="match status" value="1"/>
</dbReference>
<evidence type="ECO:0000313" key="16">
    <source>
        <dbReference type="Proteomes" id="UP000669133"/>
    </source>
</evidence>
<comment type="cofactor">
    <cofactor evidence="2">
        <name>Zn(2+)</name>
        <dbReference type="ChEBI" id="CHEBI:29105"/>
    </cofactor>
</comment>
<comment type="cofactor">
    <cofactor evidence="3">
        <name>Fe(2+)</name>
        <dbReference type="ChEBI" id="CHEBI:29033"/>
    </cofactor>
</comment>
<evidence type="ECO:0000256" key="8">
    <source>
        <dbReference type="ARBA" id="ARBA00022801"/>
    </source>
</evidence>
<dbReference type="InterPro" id="IPR041816">
    <property type="entry name" value="Dbr1_N"/>
</dbReference>
<gene>
    <name evidence="15" type="ORF">I9W82_001707</name>
</gene>
<evidence type="ECO:0000256" key="2">
    <source>
        <dbReference type="ARBA" id="ARBA00001947"/>
    </source>
</evidence>
<evidence type="ECO:0000256" key="5">
    <source>
        <dbReference type="ARBA" id="ARBA00006045"/>
    </source>
</evidence>
<evidence type="ECO:0000256" key="11">
    <source>
        <dbReference type="ARBA" id="ARBA00023211"/>
    </source>
</evidence>
<dbReference type="Pfam" id="PF00149">
    <property type="entry name" value="Metallophos"/>
    <property type="match status" value="1"/>
</dbReference>
<feature type="region of interest" description="Disordered" evidence="13">
    <location>
        <begin position="237"/>
        <end position="271"/>
    </location>
</feature>
<dbReference type="GO" id="GO:0005634">
    <property type="term" value="C:nucleus"/>
    <property type="evidence" value="ECO:0007669"/>
    <property type="project" value="UniProtKB-SubCell"/>
</dbReference>
<proteinExistence type="inferred from homology"/>
<evidence type="ECO:0000256" key="3">
    <source>
        <dbReference type="ARBA" id="ARBA00001954"/>
    </source>
</evidence>
<reference evidence="15 16" key="1">
    <citation type="submission" date="2020-12" db="EMBL/GenBank/DDBJ databases">
        <title>Effect of drift, selection, and recombination on the evolution of hybrid genomes in Candida yeast pathogens.</title>
        <authorList>
            <person name="Mixao V."/>
            <person name="Ksiezopolska E."/>
            <person name="Saus E."/>
            <person name="Boekhout T."/>
            <person name="Gacser A."/>
            <person name="Gabaldon T."/>
        </authorList>
    </citation>
    <scope>NUCLEOTIDE SEQUENCE [LARGE SCALE GENOMIC DNA]</scope>
    <source>
        <strain evidence="15 16">BP57</strain>
    </source>
</reference>
<comment type="cofactor">
    <cofactor evidence="1">
        <name>Mn(2+)</name>
        <dbReference type="ChEBI" id="CHEBI:29035"/>
    </cofactor>
</comment>
<dbReference type="GO" id="GO:0000398">
    <property type="term" value="P:mRNA splicing, via spliceosome"/>
    <property type="evidence" value="ECO:0007669"/>
    <property type="project" value="TreeGrafter"/>
</dbReference>
<evidence type="ECO:0000256" key="6">
    <source>
        <dbReference type="ARBA" id="ARBA00022664"/>
    </source>
</evidence>
<dbReference type="Gene3D" id="3.60.21.10">
    <property type="match status" value="1"/>
</dbReference>
<evidence type="ECO:0000259" key="14">
    <source>
        <dbReference type="SMART" id="SM01124"/>
    </source>
</evidence>
<dbReference type="GO" id="GO:0008419">
    <property type="term" value="F:RNA lariat debranching enzyme activity"/>
    <property type="evidence" value="ECO:0007669"/>
    <property type="project" value="TreeGrafter"/>
</dbReference>
<feature type="domain" description="Lariat debranching enzyme C-terminal" evidence="14">
    <location>
        <begin position="267"/>
        <end position="415"/>
    </location>
</feature>
<dbReference type="GO" id="GO:0046872">
    <property type="term" value="F:metal ion binding"/>
    <property type="evidence" value="ECO:0007669"/>
    <property type="project" value="UniProtKB-KW"/>
</dbReference>
<comment type="similarity">
    <text evidence="5">Belongs to the lariat debranching enzyme family.</text>
</comment>
<evidence type="ECO:0000313" key="15">
    <source>
        <dbReference type="EMBL" id="KAG5419827.1"/>
    </source>
</evidence>
<evidence type="ECO:0000256" key="4">
    <source>
        <dbReference type="ARBA" id="ARBA00004123"/>
    </source>
</evidence>
<dbReference type="CDD" id="cd00844">
    <property type="entry name" value="MPP_Dbr1_N"/>
    <property type="match status" value="1"/>
</dbReference>
<keyword evidence="9" id="KW-0862">Zinc</keyword>
<evidence type="ECO:0000256" key="12">
    <source>
        <dbReference type="ARBA" id="ARBA00023242"/>
    </source>
</evidence>
<evidence type="ECO:0000256" key="13">
    <source>
        <dbReference type="SAM" id="MobiDB-lite"/>
    </source>
</evidence>
<dbReference type="InterPro" id="IPR004843">
    <property type="entry name" value="Calcineurin-like_PHP"/>
</dbReference>
<dbReference type="RefSeq" id="XP_067548943.1">
    <property type="nucleotide sequence ID" value="XM_067690482.1"/>
</dbReference>
<keyword evidence="10" id="KW-0408">Iron</keyword>
<keyword evidence="12" id="KW-0539">Nucleus</keyword>
<comment type="caution">
    <text evidence="15">The sequence shown here is derived from an EMBL/GenBank/DDBJ whole genome shotgun (WGS) entry which is preliminary data.</text>
</comment>
<evidence type="ECO:0000256" key="10">
    <source>
        <dbReference type="ARBA" id="ARBA00023004"/>
    </source>
</evidence>
<name>A0A8H8DC11_9ASCO</name>
<dbReference type="AlphaFoldDB" id="A0A8H8DC11"/>
<keyword evidence="6" id="KW-0507">mRNA processing</keyword>
<dbReference type="Pfam" id="PF05011">
    <property type="entry name" value="DBR1"/>
    <property type="match status" value="1"/>
</dbReference>
<protein>
    <submittedName>
        <fullName evidence="15">DBR1</fullName>
    </submittedName>
</protein>
<evidence type="ECO:0000256" key="9">
    <source>
        <dbReference type="ARBA" id="ARBA00022833"/>
    </source>
</evidence>
<keyword evidence="11" id="KW-0464">Manganese</keyword>
<comment type="subcellular location">
    <subcellularLocation>
        <location evidence="4">Nucleus</location>
    </subcellularLocation>
</comment>
<dbReference type="SUPFAM" id="SSF56300">
    <property type="entry name" value="Metallo-dependent phosphatases"/>
    <property type="match status" value="1"/>
</dbReference>
<evidence type="ECO:0000256" key="1">
    <source>
        <dbReference type="ARBA" id="ARBA00001936"/>
    </source>
</evidence>
<dbReference type="PANTHER" id="PTHR12849">
    <property type="entry name" value="RNA LARIAT DEBRANCHING ENZYME"/>
    <property type="match status" value="1"/>
</dbReference>
<dbReference type="PANTHER" id="PTHR12849:SF0">
    <property type="entry name" value="LARIAT DEBRANCHING ENZYME"/>
    <property type="match status" value="1"/>
</dbReference>